<dbReference type="EMBL" id="JALLPB020000187">
    <property type="protein sequence ID" value="KAL3815672.1"/>
    <property type="molecule type" value="Genomic_DNA"/>
</dbReference>
<feature type="region of interest" description="Disordered" evidence="1">
    <location>
        <begin position="277"/>
        <end position="365"/>
    </location>
</feature>
<keyword evidence="3" id="KW-1185">Reference proteome</keyword>
<evidence type="ECO:0000256" key="1">
    <source>
        <dbReference type="SAM" id="MobiDB-lite"/>
    </source>
</evidence>
<accession>A0ABD3RRV1</accession>
<gene>
    <name evidence="2" type="ORF">ACHAXA_006565</name>
</gene>
<sequence length="365" mass="39657">MTNTVVVVVRYLSSLFCLATTTVPFAESFGPPGTTPRRGWGGGGVRATTSSLPSSPPSPSARRARDGGGRGNARRSPSSPSPSHLRDRGNVRSSDRTKRQMRVGQVVRTELATIIHRGSMNGIVVSKRIRRDGGDDDLTMMEEADGIGDDLRRRINVVHADVSPDLRRARVTISVLSGGGGGGDPRRRSSSSNDDVVDRRRAYAWLVRNTKSIRHALSMRMSHMRGGSPELTFVQVDVGGAVDVMGLIEKVTSKDGYRRDDGGMSLDEVLRMGFEEDGGWLDEDDDGENDDDDDDDDIIEEDGEGNDDDEDEIEEKDEGEEEGSGADEGGVEEEEEDDGWVDFDPDDVDDDVVVVDDDVDGVVSK</sequence>
<feature type="region of interest" description="Disordered" evidence="1">
    <location>
        <begin position="176"/>
        <end position="195"/>
    </location>
</feature>
<proteinExistence type="predicted"/>
<evidence type="ECO:0000313" key="2">
    <source>
        <dbReference type="EMBL" id="KAL3815672.1"/>
    </source>
</evidence>
<protein>
    <submittedName>
        <fullName evidence="2">Uncharacterized protein</fullName>
    </submittedName>
</protein>
<reference evidence="2 3" key="1">
    <citation type="submission" date="2024-10" db="EMBL/GenBank/DDBJ databases">
        <title>Updated reference genomes for cyclostephanoid diatoms.</title>
        <authorList>
            <person name="Roberts W.R."/>
            <person name="Alverson A.J."/>
        </authorList>
    </citation>
    <scope>NUCLEOTIDE SEQUENCE [LARGE SCALE GENOMIC DNA]</scope>
    <source>
        <strain evidence="2 3">AJA228-03</strain>
    </source>
</reference>
<dbReference type="InterPro" id="IPR015946">
    <property type="entry name" value="KH_dom-like_a/b"/>
</dbReference>
<organism evidence="2 3">
    <name type="scientific">Cyclostephanos tholiformis</name>
    <dbReference type="NCBI Taxonomy" id="382380"/>
    <lineage>
        <taxon>Eukaryota</taxon>
        <taxon>Sar</taxon>
        <taxon>Stramenopiles</taxon>
        <taxon>Ochrophyta</taxon>
        <taxon>Bacillariophyta</taxon>
        <taxon>Coscinodiscophyceae</taxon>
        <taxon>Thalassiosirophycidae</taxon>
        <taxon>Stephanodiscales</taxon>
        <taxon>Stephanodiscaceae</taxon>
        <taxon>Cyclostephanos</taxon>
    </lineage>
</organism>
<feature type="region of interest" description="Disordered" evidence="1">
    <location>
        <begin position="26"/>
        <end position="104"/>
    </location>
</feature>
<evidence type="ECO:0000313" key="3">
    <source>
        <dbReference type="Proteomes" id="UP001530377"/>
    </source>
</evidence>
<dbReference type="AlphaFoldDB" id="A0ABD3RRV1"/>
<name>A0ABD3RRV1_9STRA</name>
<dbReference type="InterPro" id="IPR023799">
    <property type="entry name" value="RbfA_dom_sf"/>
</dbReference>
<feature type="compositionally biased region" description="Basic and acidic residues" evidence="1">
    <location>
        <begin position="84"/>
        <end position="98"/>
    </location>
</feature>
<dbReference type="Gene3D" id="3.30.300.20">
    <property type="match status" value="1"/>
</dbReference>
<comment type="caution">
    <text evidence="2">The sequence shown here is derived from an EMBL/GenBank/DDBJ whole genome shotgun (WGS) entry which is preliminary data.</text>
</comment>
<dbReference type="Proteomes" id="UP001530377">
    <property type="component" value="Unassembled WGS sequence"/>
</dbReference>
<feature type="compositionally biased region" description="Low complexity" evidence="1">
    <location>
        <begin position="74"/>
        <end position="83"/>
    </location>
</feature>
<dbReference type="SUPFAM" id="SSF89919">
    <property type="entry name" value="Ribosome-binding factor A, RbfA"/>
    <property type="match status" value="1"/>
</dbReference>